<organism evidence="4 5">
    <name type="scientific">Desulfolithobacter dissulfuricans</name>
    <dbReference type="NCBI Taxonomy" id="2795293"/>
    <lineage>
        <taxon>Bacteria</taxon>
        <taxon>Pseudomonadati</taxon>
        <taxon>Thermodesulfobacteriota</taxon>
        <taxon>Desulfobulbia</taxon>
        <taxon>Desulfobulbales</taxon>
        <taxon>Desulfobulbaceae</taxon>
        <taxon>Desulfolithobacter</taxon>
    </lineage>
</organism>
<dbReference type="GO" id="GO:0006694">
    <property type="term" value="P:steroid biosynthetic process"/>
    <property type="evidence" value="ECO:0007669"/>
    <property type="project" value="InterPro"/>
</dbReference>
<dbReference type="Proteomes" id="UP001063350">
    <property type="component" value="Chromosome"/>
</dbReference>
<dbReference type="PANTHER" id="PTHR43245:SF51">
    <property type="entry name" value="SHORT CHAIN DEHYDROGENASE_REDUCTASE FAMILY 42E, MEMBER 2"/>
    <property type="match status" value="1"/>
</dbReference>
<evidence type="ECO:0000256" key="2">
    <source>
        <dbReference type="ARBA" id="ARBA00023002"/>
    </source>
</evidence>
<dbReference type="InterPro" id="IPR036291">
    <property type="entry name" value="NAD(P)-bd_dom_sf"/>
</dbReference>
<keyword evidence="2" id="KW-0560">Oxidoreductase</keyword>
<dbReference type="Pfam" id="PF01073">
    <property type="entry name" value="3Beta_HSD"/>
    <property type="match status" value="1"/>
</dbReference>
<evidence type="ECO:0000259" key="3">
    <source>
        <dbReference type="Pfam" id="PF01073"/>
    </source>
</evidence>
<name>A0A915U6F7_9BACT</name>
<protein>
    <recommendedName>
        <fullName evidence="3">3-beta hydroxysteroid dehydrogenase/isomerase domain-containing protein</fullName>
    </recommendedName>
</protein>
<dbReference type="SUPFAM" id="SSF51735">
    <property type="entry name" value="NAD(P)-binding Rossmann-fold domains"/>
    <property type="match status" value="1"/>
</dbReference>
<comment type="similarity">
    <text evidence="1">Belongs to the 3-beta-HSD family.</text>
</comment>
<dbReference type="Gene3D" id="3.40.50.720">
    <property type="entry name" value="NAD(P)-binding Rossmann-like Domain"/>
    <property type="match status" value="1"/>
</dbReference>
<dbReference type="KEGG" id="ddu:GF1_25080"/>
<proteinExistence type="inferred from homology"/>
<dbReference type="InterPro" id="IPR002225">
    <property type="entry name" value="3Beta_OHSteriod_DH/Estase"/>
</dbReference>
<dbReference type="RefSeq" id="WP_267926869.1">
    <property type="nucleotide sequence ID" value="NZ_AP024233.1"/>
</dbReference>
<reference evidence="4" key="1">
    <citation type="submission" date="2020-12" db="EMBL/GenBank/DDBJ databases">
        <title>Desulfobium dissulfuricans gen. nov., sp. nov., a novel mesophilic, sulfate-reducing bacterium isolated from a deep-sea hydrothermal vent.</title>
        <authorList>
            <person name="Hashimoto Y."/>
            <person name="Tame A."/>
            <person name="Sawayama S."/>
            <person name="Miyazaki J."/>
            <person name="Takai K."/>
            <person name="Nakagawa S."/>
        </authorList>
    </citation>
    <scope>NUCLEOTIDE SEQUENCE</scope>
    <source>
        <strain evidence="4">GF1</strain>
    </source>
</reference>
<evidence type="ECO:0000256" key="1">
    <source>
        <dbReference type="ARBA" id="ARBA00009219"/>
    </source>
</evidence>
<gene>
    <name evidence="4" type="ORF">GF1_25080</name>
</gene>
<sequence length="246" mass="26334">MGTMNMKSALVTGGGGFVGLALTRALLQAGVRVTVLGRHAYPEVLALGAKSLVGDIRDLDFVNRAMCGQEVVFHVAALAGVWGPFHEYYSINVTGTLNVLAACLRNRVRQLVYTSTPSVVFDGHDLRGADESLPYASRPLCAYATTKIIAEREVLAMNNRGLRTIAIRPHLVYGPGDTNLIPRLLARGREGSLKIVGSGENRVDLTYIDNVVQAHLLAARDLMGPGRGLADRFLSRTVPRSGSGPG</sequence>
<keyword evidence="5" id="KW-1185">Reference proteome</keyword>
<dbReference type="PANTHER" id="PTHR43245">
    <property type="entry name" value="BIFUNCTIONAL POLYMYXIN RESISTANCE PROTEIN ARNA"/>
    <property type="match status" value="1"/>
</dbReference>
<evidence type="ECO:0000313" key="4">
    <source>
        <dbReference type="EMBL" id="BCO10132.1"/>
    </source>
</evidence>
<feature type="domain" description="3-beta hydroxysteroid dehydrogenase/isomerase" evidence="3">
    <location>
        <begin position="10"/>
        <end position="225"/>
    </location>
</feature>
<accession>A0A915U6F7</accession>
<dbReference type="InterPro" id="IPR050177">
    <property type="entry name" value="Lipid_A_modif_metabolic_enz"/>
</dbReference>
<dbReference type="GO" id="GO:0016616">
    <property type="term" value="F:oxidoreductase activity, acting on the CH-OH group of donors, NAD or NADP as acceptor"/>
    <property type="evidence" value="ECO:0007669"/>
    <property type="project" value="InterPro"/>
</dbReference>
<dbReference type="EMBL" id="AP024233">
    <property type="protein sequence ID" value="BCO10132.1"/>
    <property type="molecule type" value="Genomic_DNA"/>
</dbReference>
<dbReference type="AlphaFoldDB" id="A0A915U6F7"/>
<evidence type="ECO:0000313" key="5">
    <source>
        <dbReference type="Proteomes" id="UP001063350"/>
    </source>
</evidence>